<dbReference type="Pfam" id="PF02879">
    <property type="entry name" value="PGM_PMM_II"/>
    <property type="match status" value="1"/>
</dbReference>
<evidence type="ECO:0000313" key="15">
    <source>
        <dbReference type="EMBL" id="RXZ30444.1"/>
    </source>
</evidence>
<dbReference type="InterPro" id="IPR005844">
    <property type="entry name" value="A-D-PHexomutase_a/b/a-I"/>
</dbReference>
<feature type="active site" description="Phosphoserine intermediate" evidence="8">
    <location>
        <position position="102"/>
    </location>
</feature>
<feature type="domain" description="Alpha-D-phosphohexomutase C-terminal" evidence="11">
    <location>
        <begin position="376"/>
        <end position="439"/>
    </location>
</feature>
<evidence type="ECO:0000256" key="1">
    <source>
        <dbReference type="ARBA" id="ARBA00010231"/>
    </source>
</evidence>
<dbReference type="GO" id="GO:0005975">
    <property type="term" value="P:carbohydrate metabolic process"/>
    <property type="evidence" value="ECO:0007669"/>
    <property type="project" value="InterPro"/>
</dbReference>
<reference evidence="15 16" key="1">
    <citation type="submission" date="2019-01" db="EMBL/GenBank/DDBJ databases">
        <title>Sphingomonas mucosissima sp. nov. and Sphingomonas desiccabilis sp. nov., from biological soil crusts in the Colorado Plateau, USA.</title>
        <authorList>
            <person name="Zhu D."/>
        </authorList>
    </citation>
    <scope>NUCLEOTIDE SEQUENCE [LARGE SCALE GENOMIC DNA]</scope>
    <source>
        <strain evidence="15 16">CP1D</strain>
    </source>
</reference>
<dbReference type="InterPro" id="IPR050060">
    <property type="entry name" value="Phosphoglucosamine_mutase"/>
</dbReference>
<dbReference type="GO" id="GO:0006048">
    <property type="term" value="P:UDP-N-acetylglucosamine biosynthetic process"/>
    <property type="evidence" value="ECO:0007669"/>
    <property type="project" value="TreeGrafter"/>
</dbReference>
<dbReference type="Gene3D" id="3.40.120.10">
    <property type="entry name" value="Alpha-D-Glucose-1,6-Bisphosphate, subunit A, domain 3"/>
    <property type="match status" value="3"/>
</dbReference>
<dbReference type="InterPro" id="IPR005841">
    <property type="entry name" value="Alpha-D-phosphohexomutase_SF"/>
</dbReference>
<sequence length="446" mass="46722">MARKYFGTDGIRGATNRSPMTAEMAMKVGMAAGAHFRRGDHRHRVVIGKDTRLSGYMLENAMVAGFTSVGMDVVLVGPMPTPAVAMLTTSMRADLGVMISASHNPYADNGIKLFGPDGFKLSDADEAAIEALIDGEVPLAPSAEIGRARRVEDARGRYIHFAKSTFPEELRLDGLKVVVDCANGAAYQVAPSALWELGAEVVAIGVTPNGKNINDGVGSTAPATLSETVIGSGAAIGIALDGDADRLIVVDETGRVIDGDQLMATIAAGWARQGRLKGGGLVTTVMSNLGLERHLAAQGLGMVRTKVGDRHVLEKMRASGYNVGGEQSGHIILSDYATTGDGLVAALQVLAEVTRAGAPASEVLHRFDPLPQLLRNVRFAGGKPLEDVRVTDIITAAEAELAGRGRLVIRPSGTEAVIRVMAEGDDRAQVEAVVTRICDAVQKAAA</sequence>
<dbReference type="Proteomes" id="UP000292347">
    <property type="component" value="Unassembled WGS sequence"/>
</dbReference>
<gene>
    <name evidence="8" type="primary">glmM</name>
    <name evidence="15" type="ORF">EO081_14720</name>
</gene>
<dbReference type="SUPFAM" id="SSF55957">
    <property type="entry name" value="Phosphoglucomutase, C-terminal domain"/>
    <property type="match status" value="1"/>
</dbReference>
<dbReference type="PANTHER" id="PTHR42946:SF1">
    <property type="entry name" value="PHOSPHOGLUCOMUTASE (ALPHA-D-GLUCOSE-1,6-BISPHOSPHATE-DEPENDENT)"/>
    <property type="match status" value="1"/>
</dbReference>
<evidence type="ECO:0000256" key="8">
    <source>
        <dbReference type="HAMAP-Rule" id="MF_01554"/>
    </source>
</evidence>
<dbReference type="InterPro" id="IPR006352">
    <property type="entry name" value="GlmM_bact"/>
</dbReference>
<evidence type="ECO:0000259" key="14">
    <source>
        <dbReference type="Pfam" id="PF02880"/>
    </source>
</evidence>
<dbReference type="GO" id="GO:0000287">
    <property type="term" value="F:magnesium ion binding"/>
    <property type="evidence" value="ECO:0007669"/>
    <property type="project" value="UniProtKB-UniRule"/>
</dbReference>
<dbReference type="RefSeq" id="WP_129342939.1">
    <property type="nucleotide sequence ID" value="NZ_JACIDD010000003.1"/>
</dbReference>
<comment type="caution">
    <text evidence="15">The sequence shown here is derived from an EMBL/GenBank/DDBJ whole genome shotgun (WGS) entry which is preliminary data.</text>
</comment>
<keyword evidence="2 8" id="KW-0597">Phosphoprotein</keyword>
<dbReference type="FunFam" id="3.40.120.10:FF:000001">
    <property type="entry name" value="Phosphoglucosamine mutase"/>
    <property type="match status" value="1"/>
</dbReference>
<comment type="similarity">
    <text evidence="1 8 9">Belongs to the phosphohexose mutase family.</text>
</comment>
<dbReference type="AlphaFoldDB" id="A0A4Q2IQD3"/>
<comment type="cofactor">
    <cofactor evidence="8">
        <name>Mg(2+)</name>
        <dbReference type="ChEBI" id="CHEBI:18420"/>
    </cofactor>
    <text evidence="8">Binds 1 Mg(2+) ion per subunit.</text>
</comment>
<dbReference type="PANTHER" id="PTHR42946">
    <property type="entry name" value="PHOSPHOHEXOSE MUTASE"/>
    <property type="match status" value="1"/>
</dbReference>
<dbReference type="Gene3D" id="3.30.310.50">
    <property type="entry name" value="Alpha-D-phosphohexomutase, C-terminal domain"/>
    <property type="match status" value="1"/>
</dbReference>
<dbReference type="NCBIfam" id="NF008139">
    <property type="entry name" value="PRK10887.1"/>
    <property type="match status" value="1"/>
</dbReference>
<dbReference type="InterPro" id="IPR005845">
    <property type="entry name" value="A-D-PHexomutase_a/b/a-II"/>
</dbReference>
<dbReference type="SUPFAM" id="SSF53738">
    <property type="entry name" value="Phosphoglucomutase, first 3 domains"/>
    <property type="match status" value="3"/>
</dbReference>
<dbReference type="Pfam" id="PF02880">
    <property type="entry name" value="PGM_PMM_III"/>
    <property type="match status" value="1"/>
</dbReference>
<evidence type="ECO:0000259" key="13">
    <source>
        <dbReference type="Pfam" id="PF02879"/>
    </source>
</evidence>
<evidence type="ECO:0000256" key="5">
    <source>
        <dbReference type="ARBA" id="ARBA00023235"/>
    </source>
</evidence>
<comment type="function">
    <text evidence="8 10">Catalyzes the conversion of glucosamine-6-phosphate to glucosamine-1-phosphate.</text>
</comment>
<evidence type="ECO:0000256" key="10">
    <source>
        <dbReference type="RuleBase" id="RU004327"/>
    </source>
</evidence>
<evidence type="ECO:0000256" key="7">
    <source>
        <dbReference type="ARBA" id="ARBA00068193"/>
    </source>
</evidence>
<dbReference type="PROSITE" id="PS00710">
    <property type="entry name" value="PGM_PMM"/>
    <property type="match status" value="1"/>
</dbReference>
<evidence type="ECO:0000256" key="2">
    <source>
        <dbReference type="ARBA" id="ARBA00022553"/>
    </source>
</evidence>
<keyword evidence="16" id="KW-1185">Reference proteome</keyword>
<dbReference type="FunFam" id="3.30.310.50:FF:000001">
    <property type="entry name" value="Phosphoglucosamine mutase"/>
    <property type="match status" value="1"/>
</dbReference>
<feature type="binding site" evidence="8">
    <location>
        <position position="245"/>
    </location>
    <ligand>
        <name>Mg(2+)</name>
        <dbReference type="ChEBI" id="CHEBI:18420"/>
    </ligand>
</feature>
<feature type="binding site" evidence="8">
    <location>
        <position position="243"/>
    </location>
    <ligand>
        <name>Mg(2+)</name>
        <dbReference type="ChEBI" id="CHEBI:18420"/>
    </ligand>
</feature>
<evidence type="ECO:0000259" key="11">
    <source>
        <dbReference type="Pfam" id="PF00408"/>
    </source>
</evidence>
<evidence type="ECO:0000256" key="4">
    <source>
        <dbReference type="ARBA" id="ARBA00022842"/>
    </source>
</evidence>
<proteinExistence type="inferred from homology"/>
<dbReference type="Pfam" id="PF02878">
    <property type="entry name" value="PGM_PMM_I"/>
    <property type="match status" value="1"/>
</dbReference>
<dbReference type="GO" id="GO:0004615">
    <property type="term" value="F:phosphomannomutase activity"/>
    <property type="evidence" value="ECO:0007669"/>
    <property type="project" value="TreeGrafter"/>
</dbReference>
<feature type="domain" description="Alpha-D-phosphohexomutase alpha/beta/alpha" evidence="12">
    <location>
        <begin position="3"/>
        <end position="134"/>
    </location>
</feature>
<dbReference type="InterPro" id="IPR005843">
    <property type="entry name" value="A-D-PHexomutase_C"/>
</dbReference>
<dbReference type="GO" id="GO:0005829">
    <property type="term" value="C:cytosol"/>
    <property type="evidence" value="ECO:0007669"/>
    <property type="project" value="TreeGrafter"/>
</dbReference>
<dbReference type="InterPro" id="IPR016055">
    <property type="entry name" value="A-D-PHexomutase_a/b/a-I/II/III"/>
</dbReference>
<evidence type="ECO:0000256" key="6">
    <source>
        <dbReference type="ARBA" id="ARBA00066330"/>
    </source>
</evidence>
<feature type="binding site" description="via phosphate group" evidence="8">
    <location>
        <position position="102"/>
    </location>
    <ligand>
        <name>Mg(2+)</name>
        <dbReference type="ChEBI" id="CHEBI:18420"/>
    </ligand>
</feature>
<name>A0A4Q2IQD3_9SPHN</name>
<keyword evidence="4 8" id="KW-0460">Magnesium</keyword>
<dbReference type="InterPro" id="IPR016066">
    <property type="entry name" value="A-D-PHexomutase_CS"/>
</dbReference>
<dbReference type="PRINTS" id="PR00509">
    <property type="entry name" value="PGMPMM"/>
</dbReference>
<dbReference type="InterPro" id="IPR005846">
    <property type="entry name" value="A-D-PHexomutase_a/b/a-III"/>
</dbReference>
<evidence type="ECO:0000313" key="16">
    <source>
        <dbReference type="Proteomes" id="UP000292347"/>
    </source>
</evidence>
<dbReference type="HAMAP" id="MF_01554_B">
    <property type="entry name" value="GlmM_B"/>
    <property type="match status" value="1"/>
</dbReference>
<dbReference type="NCBIfam" id="TIGR01455">
    <property type="entry name" value="glmM"/>
    <property type="match status" value="1"/>
</dbReference>
<comment type="PTM">
    <text evidence="8">Activated by phosphorylation.</text>
</comment>
<evidence type="ECO:0000256" key="9">
    <source>
        <dbReference type="RuleBase" id="RU004326"/>
    </source>
</evidence>
<keyword evidence="3 8" id="KW-0479">Metal-binding</keyword>
<keyword evidence="5 8" id="KW-0413">Isomerase</keyword>
<feature type="binding site" evidence="8">
    <location>
        <position position="241"/>
    </location>
    <ligand>
        <name>Mg(2+)</name>
        <dbReference type="ChEBI" id="CHEBI:18420"/>
    </ligand>
</feature>
<dbReference type="OrthoDB" id="9803322at2"/>
<dbReference type="FunFam" id="3.40.120.10:FF:000002">
    <property type="entry name" value="Phosphoglucosamine mutase"/>
    <property type="match status" value="1"/>
</dbReference>
<evidence type="ECO:0000259" key="12">
    <source>
        <dbReference type="Pfam" id="PF02878"/>
    </source>
</evidence>
<feature type="domain" description="Alpha-D-phosphohexomutase alpha/beta/alpha" evidence="13">
    <location>
        <begin position="157"/>
        <end position="254"/>
    </location>
</feature>
<feature type="modified residue" description="Phosphoserine" evidence="8">
    <location>
        <position position="102"/>
    </location>
</feature>
<comment type="catalytic activity">
    <reaction evidence="8 10">
        <text>alpha-D-glucosamine 1-phosphate = D-glucosamine 6-phosphate</text>
        <dbReference type="Rhea" id="RHEA:23424"/>
        <dbReference type="ChEBI" id="CHEBI:58516"/>
        <dbReference type="ChEBI" id="CHEBI:58725"/>
        <dbReference type="EC" id="5.4.2.10"/>
    </reaction>
</comment>
<dbReference type="Pfam" id="PF00408">
    <property type="entry name" value="PGM_PMM_IV"/>
    <property type="match status" value="1"/>
</dbReference>
<organism evidence="15 16">
    <name type="scientific">Sphingomonas desiccabilis</name>
    <dbReference type="NCBI Taxonomy" id="429134"/>
    <lineage>
        <taxon>Bacteria</taxon>
        <taxon>Pseudomonadati</taxon>
        <taxon>Pseudomonadota</taxon>
        <taxon>Alphaproteobacteria</taxon>
        <taxon>Sphingomonadales</taxon>
        <taxon>Sphingomonadaceae</taxon>
        <taxon>Sphingomonas</taxon>
    </lineage>
</organism>
<dbReference type="GO" id="GO:0009252">
    <property type="term" value="P:peptidoglycan biosynthetic process"/>
    <property type="evidence" value="ECO:0007669"/>
    <property type="project" value="UniProtKB-ARBA"/>
</dbReference>
<protein>
    <recommendedName>
        <fullName evidence="7 8">Phosphoglucosamine mutase</fullName>
        <ecNumber evidence="6 8">5.4.2.10</ecNumber>
    </recommendedName>
</protein>
<feature type="domain" description="Alpha-D-phosphohexomutase alpha/beta/alpha" evidence="14">
    <location>
        <begin position="258"/>
        <end position="365"/>
    </location>
</feature>
<dbReference type="EC" id="5.4.2.10" evidence="6 8"/>
<dbReference type="GO" id="GO:0008966">
    <property type="term" value="F:phosphoglucosamine mutase activity"/>
    <property type="evidence" value="ECO:0007669"/>
    <property type="project" value="UniProtKB-UniRule"/>
</dbReference>
<dbReference type="CDD" id="cd05802">
    <property type="entry name" value="GlmM"/>
    <property type="match status" value="1"/>
</dbReference>
<dbReference type="EMBL" id="SDPT01000003">
    <property type="protein sequence ID" value="RXZ30444.1"/>
    <property type="molecule type" value="Genomic_DNA"/>
</dbReference>
<accession>A0A4Q2IQD3</accession>
<dbReference type="InterPro" id="IPR036900">
    <property type="entry name" value="A-D-PHexomutase_C_sf"/>
</dbReference>
<evidence type="ECO:0000256" key="3">
    <source>
        <dbReference type="ARBA" id="ARBA00022723"/>
    </source>
</evidence>